<dbReference type="RefSeq" id="WP_131553519.1">
    <property type="nucleotide sequence ID" value="NZ_SJSK01000003.1"/>
</dbReference>
<protein>
    <submittedName>
        <fullName evidence="1">Alpha-1,6-mannanase</fullName>
    </submittedName>
</protein>
<dbReference type="InterPro" id="IPR014512">
    <property type="entry name" value="O_gly_hydro"/>
</dbReference>
<dbReference type="SUPFAM" id="SSF48208">
    <property type="entry name" value="Six-hairpin glycosidases"/>
    <property type="match status" value="1"/>
</dbReference>
<gene>
    <name evidence="1" type="ORF">EZ428_12575</name>
</gene>
<dbReference type="AlphaFoldDB" id="A0A4R0MTS2"/>
<dbReference type="InterPro" id="IPR053169">
    <property type="entry name" value="MUG_Protein"/>
</dbReference>
<dbReference type="Gene3D" id="1.50.10.20">
    <property type="match status" value="1"/>
</dbReference>
<dbReference type="InterPro" id="IPR005198">
    <property type="entry name" value="Glyco_hydro_76"/>
</dbReference>
<dbReference type="Proteomes" id="UP000292884">
    <property type="component" value="Unassembled WGS sequence"/>
</dbReference>
<proteinExistence type="predicted"/>
<name>A0A4R0MTS2_9SPHI</name>
<accession>A0A4R0MTS2</accession>
<comment type="caution">
    <text evidence="1">The sequence shown here is derived from an EMBL/GenBank/DDBJ whole genome shotgun (WGS) entry which is preliminary data.</text>
</comment>
<dbReference type="Pfam" id="PF03663">
    <property type="entry name" value="Glyco_hydro_76"/>
    <property type="match status" value="1"/>
</dbReference>
<dbReference type="OrthoDB" id="6387072at2"/>
<dbReference type="PANTHER" id="PTHR47791">
    <property type="entry name" value="MEIOTICALLY UP-REGULATED GENE 191 PROTEIN"/>
    <property type="match status" value="1"/>
</dbReference>
<dbReference type="EMBL" id="SJSK01000003">
    <property type="protein sequence ID" value="TCC90117.1"/>
    <property type="molecule type" value="Genomic_DNA"/>
</dbReference>
<reference evidence="1 2" key="1">
    <citation type="submission" date="2019-02" db="EMBL/GenBank/DDBJ databases">
        <title>Pedobacter sp. RP-1-13 sp. nov., isolated from Arctic soil.</title>
        <authorList>
            <person name="Dahal R.H."/>
        </authorList>
    </citation>
    <scope>NUCLEOTIDE SEQUENCE [LARGE SCALE GENOMIC DNA]</scope>
    <source>
        <strain evidence="1 2">RP-1-13</strain>
    </source>
</reference>
<sequence length="386" mass="43596">MENHNTTTRSFLVNKSILALSLFLLVIGSCSKKKGTESSPNPIPPVTTIKNYTSADATTAYNSFNTTYYSPADKLYYSTTEKKGIAAIWTQAIYWDMAMNAYERTKDAGYLKLINDIYEGGFKRYDGYNWDNTTEWFIYDDMMWWIISLTKAYEITGNTVYLDKAKSGFTRVWNGAYDPVKGGMFWDFQHSGKNACINYPTVIAAMKLYKITNDEAYFTKAKSIYAWSRDNLLDISKGRVADHKVGNNNPGFEDYTYNQGTFIGAAVLLYKQTNTQSYLDDAKLVANYTKATMSDANGILPAEGDWNEQGVLKSIFAQYLAELVKVAPTTDYAKWAIFNANTAWNNRDQTRGIMHRNYKIACPSGVVQSYESSSAVALMQLFISTN</sequence>
<evidence type="ECO:0000313" key="1">
    <source>
        <dbReference type="EMBL" id="TCC90117.1"/>
    </source>
</evidence>
<dbReference type="InterPro" id="IPR008928">
    <property type="entry name" value="6-hairpin_glycosidase_sf"/>
</dbReference>
<dbReference type="GO" id="GO:0005975">
    <property type="term" value="P:carbohydrate metabolic process"/>
    <property type="evidence" value="ECO:0007669"/>
    <property type="project" value="InterPro"/>
</dbReference>
<evidence type="ECO:0000313" key="2">
    <source>
        <dbReference type="Proteomes" id="UP000292884"/>
    </source>
</evidence>
<dbReference type="PIRSF" id="PIRSF021505">
    <property type="entry name" value="O_gly_hdrol"/>
    <property type="match status" value="1"/>
</dbReference>
<organism evidence="1 2">
    <name type="scientific">Pedobacter frigiditerrae</name>
    <dbReference type="NCBI Taxonomy" id="2530452"/>
    <lineage>
        <taxon>Bacteria</taxon>
        <taxon>Pseudomonadati</taxon>
        <taxon>Bacteroidota</taxon>
        <taxon>Sphingobacteriia</taxon>
        <taxon>Sphingobacteriales</taxon>
        <taxon>Sphingobacteriaceae</taxon>
        <taxon>Pedobacter</taxon>
    </lineage>
</organism>
<keyword evidence="2" id="KW-1185">Reference proteome</keyword>
<dbReference type="PANTHER" id="PTHR47791:SF3">
    <property type="entry name" value="MEIOTICALLY UP-REGULATED GENE 191 PROTEIN"/>
    <property type="match status" value="1"/>
</dbReference>